<evidence type="ECO:0000313" key="1">
    <source>
        <dbReference type="EMBL" id="GAK31933.1"/>
    </source>
</evidence>
<sequence length="196" mass="21350">MNTTSKVPWVMSLMAISISLLLAGLIVNVINNNNMALAKIATAQSEYRQLAKSSSKNTMSDPVIPESTDVSKAKDKVKQFASTYFTYKDAASYAKRQDNLSGTIRLSDADTKSLFAPDDKQAQVDRINNLNLRSEYKSVLSSSAVTSNSKNIELVSVVSVKAGSDDLGMKSQKVILHSSYDVNSGYLTNVQINQLI</sequence>
<gene>
    <name evidence="1" type="ORF">WOSG25_200150</name>
</gene>
<reference evidence="2" key="1">
    <citation type="journal article" date="2014" name="Genome Announc.">
        <title>Draft genome sequence of Weissella oryzae SG25T, isolated from fermented rice grains.</title>
        <authorList>
            <person name="Tanizawa Y."/>
            <person name="Fujisawa T."/>
            <person name="Mochizuki T."/>
            <person name="Kaminuma E."/>
            <person name="Suzuki Y."/>
            <person name="Nakamura Y."/>
            <person name="Tohno M."/>
        </authorList>
    </citation>
    <scope>NUCLEOTIDE SEQUENCE [LARGE SCALE GENOMIC DNA]</scope>
    <source>
        <strain evidence="2">DSM 25784 / JCM 18191 / LMG 30913 / SG25</strain>
    </source>
</reference>
<organism evidence="1 2">
    <name type="scientific">Weissella oryzae (strain DSM 25784 / JCM 18191 / LMG 30913 / SG25)</name>
    <dbReference type="NCBI Taxonomy" id="1329250"/>
    <lineage>
        <taxon>Bacteria</taxon>
        <taxon>Bacillati</taxon>
        <taxon>Bacillota</taxon>
        <taxon>Bacilli</taxon>
        <taxon>Lactobacillales</taxon>
        <taxon>Lactobacillaceae</taxon>
        <taxon>Weissella</taxon>
    </lineage>
</organism>
<dbReference type="STRING" id="1329250.WOSG25_200150"/>
<keyword evidence="2" id="KW-1185">Reference proteome</keyword>
<dbReference type="Proteomes" id="UP000030643">
    <property type="component" value="Unassembled WGS sequence"/>
</dbReference>
<proteinExistence type="predicted"/>
<dbReference type="RefSeq" id="WP_027699842.1">
    <property type="nucleotide sequence ID" value="NZ_DF820503.1"/>
</dbReference>
<dbReference type="eggNOG" id="ENOG50308DZ">
    <property type="taxonomic scope" value="Bacteria"/>
</dbReference>
<protein>
    <submittedName>
        <fullName evidence="1">Uncharacterized protein</fullName>
    </submittedName>
</protein>
<dbReference type="EMBL" id="DF820503">
    <property type="protein sequence ID" value="GAK31933.1"/>
    <property type="molecule type" value="Genomic_DNA"/>
</dbReference>
<name>A0A069CXH3_WEIOS</name>
<accession>A0A069CXH3</accession>
<evidence type="ECO:0000313" key="2">
    <source>
        <dbReference type="Proteomes" id="UP000030643"/>
    </source>
</evidence>
<dbReference type="AlphaFoldDB" id="A0A069CXH3"/>